<protein>
    <submittedName>
        <fullName evidence="5">Uncharacterized protein</fullName>
    </submittedName>
</protein>
<dbReference type="InterPro" id="IPR045055">
    <property type="entry name" value="DNA2/NAM7-like"/>
</dbReference>
<evidence type="ECO:0000313" key="5">
    <source>
        <dbReference type="EMBL" id="KAJ4388035.1"/>
    </source>
</evidence>
<name>A0A9W9CTW2_9PEZI</name>
<comment type="caution">
    <text evidence="5">The sequence shown here is derived from an EMBL/GenBank/DDBJ whole genome shotgun (WGS) entry which is preliminary data.</text>
</comment>
<proteinExistence type="predicted"/>
<dbReference type="OrthoDB" id="6513042at2759"/>
<feature type="region of interest" description="Disordered" evidence="2">
    <location>
        <begin position="402"/>
        <end position="433"/>
    </location>
</feature>
<evidence type="ECO:0000256" key="2">
    <source>
        <dbReference type="SAM" id="MobiDB-lite"/>
    </source>
</evidence>
<dbReference type="Pfam" id="PF13086">
    <property type="entry name" value="AAA_11"/>
    <property type="match status" value="1"/>
</dbReference>
<feature type="domain" description="DNA2/NAM7 helicase-like C-terminal" evidence="4">
    <location>
        <begin position="601"/>
        <end position="813"/>
    </location>
</feature>
<dbReference type="InterPro" id="IPR027417">
    <property type="entry name" value="P-loop_NTPase"/>
</dbReference>
<keyword evidence="1" id="KW-0547">Nucleotide-binding</keyword>
<evidence type="ECO:0000259" key="3">
    <source>
        <dbReference type="Pfam" id="PF13086"/>
    </source>
</evidence>
<dbReference type="GO" id="GO:0004386">
    <property type="term" value="F:helicase activity"/>
    <property type="evidence" value="ECO:0007669"/>
    <property type="project" value="InterPro"/>
</dbReference>
<dbReference type="InterPro" id="IPR041679">
    <property type="entry name" value="DNA2/NAM7-like_C"/>
</dbReference>
<evidence type="ECO:0000259" key="4">
    <source>
        <dbReference type="Pfam" id="PF13087"/>
    </source>
</evidence>
<dbReference type="InterPro" id="IPR047187">
    <property type="entry name" value="SF1_C_Upf1"/>
</dbReference>
<dbReference type="InterPro" id="IPR041677">
    <property type="entry name" value="DNA2/NAM7_AAA_11"/>
</dbReference>
<dbReference type="Gene3D" id="3.40.50.300">
    <property type="entry name" value="P-loop containing nucleotide triphosphate hydrolases"/>
    <property type="match status" value="2"/>
</dbReference>
<accession>A0A9W9CTW2</accession>
<keyword evidence="6" id="KW-1185">Reference proteome</keyword>
<dbReference type="Proteomes" id="UP001140453">
    <property type="component" value="Unassembled WGS sequence"/>
</dbReference>
<evidence type="ECO:0000256" key="1">
    <source>
        <dbReference type="ARBA" id="ARBA00022806"/>
    </source>
</evidence>
<dbReference type="PANTHER" id="PTHR10887:SF495">
    <property type="entry name" value="HELICASE SENATAXIN ISOFORM X1-RELATED"/>
    <property type="match status" value="1"/>
</dbReference>
<evidence type="ECO:0000313" key="6">
    <source>
        <dbReference type="Proteomes" id="UP001140453"/>
    </source>
</evidence>
<dbReference type="CDD" id="cd18808">
    <property type="entry name" value="SF1_C_Upf1"/>
    <property type="match status" value="1"/>
</dbReference>
<dbReference type="PANTHER" id="PTHR10887">
    <property type="entry name" value="DNA2/NAM7 HELICASE FAMILY"/>
    <property type="match status" value="1"/>
</dbReference>
<keyword evidence="1" id="KW-0378">Hydrolase</keyword>
<dbReference type="AlphaFoldDB" id="A0A9W9CTW2"/>
<dbReference type="SUPFAM" id="SSF52540">
    <property type="entry name" value="P-loop containing nucleoside triphosphate hydrolases"/>
    <property type="match status" value="1"/>
</dbReference>
<sequence length="853" mass="98399">MVNFRALYNIAREEFCESFPYEEALPPRYNFNNVEDFALCHRRGTEAEFLFESQQIRKFNENEYDFKAWPIMAIEPGNPTTTWLLMVAPGPEDSLLPKEGESCRVKVYYKDSDESFAKSSASRVDNPCASWGVKDDFWQRCMAFEIDLWCNNSSTPTKLKKGEERPSVTLTPAITAKSFKQDGSVQVPKRHNEPLRVRFELRLSSSTKNAEIGALDRLLELREANSPEAEKQVAAFEYFVTLDSTEQSSLFDVFPHMADPIRDPKKVHKILMERFSKFNRQQTYAYMSLLNNIPNGICMVPGGPGAGKTFWNLSVAALMQAKDEIKKPEEANPSESRNRVLYLLDMNRPLTDVASKMVQVYRELGLTKKCCNDCPTPQPRNVIRMFCWSYESRAPTQGFISAERNEFDRRRERVRRGQKPEDGEGPLTKYDKDKDKTEKVALQGFSEPFLKIRKQSTSPQQHRPAEQDCSVMTLDEAANEYFERHRRSKYAVLNEFLDNFKHVSDLEALLDFKIERLYKDTLENADFIATTPVTASKFSHALFNPTLIMFDEAPHARDLTLLISVALFTPQAWILTGDHRQTKPFVLSLGKHRNRYVEQLRVSVMERAFKKNPDMPALLINHRTSGNLQELASKLFYNSKMKPAEDPSVAGAIPSEALHLREKYLMPMKNHKGPQVSRLLVVLKGCGPPQKVQSSWHNEDHQDWVKKLICTLTRDDGFRQINSKERGTILIMSPYKRAVIEYGRVLRDLRKERQTGFEAYTVEARTVDTAQGHEADVCILDFVNSRCTPHLEDANRMCVALTRARQAEFIIMHEKMVEHVESYPFRYPLMVEMIDYCKDNGQYVYGPKDIWKH</sequence>
<keyword evidence="1" id="KW-0347">Helicase</keyword>
<keyword evidence="1" id="KW-0067">ATP-binding</keyword>
<feature type="domain" description="DNA2/NAM7 helicase helicase" evidence="3">
    <location>
        <begin position="278"/>
        <end position="588"/>
    </location>
</feature>
<dbReference type="Pfam" id="PF13087">
    <property type="entry name" value="AAA_12"/>
    <property type="match status" value="1"/>
</dbReference>
<dbReference type="EMBL" id="JAPEVB010000005">
    <property type="protein sequence ID" value="KAJ4388035.1"/>
    <property type="molecule type" value="Genomic_DNA"/>
</dbReference>
<organism evidence="5 6">
    <name type="scientific">Gnomoniopsis smithogilvyi</name>
    <dbReference type="NCBI Taxonomy" id="1191159"/>
    <lineage>
        <taxon>Eukaryota</taxon>
        <taxon>Fungi</taxon>
        <taxon>Dikarya</taxon>
        <taxon>Ascomycota</taxon>
        <taxon>Pezizomycotina</taxon>
        <taxon>Sordariomycetes</taxon>
        <taxon>Sordariomycetidae</taxon>
        <taxon>Diaporthales</taxon>
        <taxon>Gnomoniaceae</taxon>
        <taxon>Gnomoniopsis</taxon>
    </lineage>
</organism>
<reference evidence="5" key="1">
    <citation type="submission" date="2022-10" db="EMBL/GenBank/DDBJ databases">
        <title>Tapping the CABI collections for fungal endophytes: first genome assemblies for Collariella, Neodidymelliopsis, Ascochyta clinopodiicola, Didymella pomorum, Didymosphaeria variabile, Neocosmospora piperis and Neocucurbitaria cava.</title>
        <authorList>
            <person name="Hill R."/>
        </authorList>
    </citation>
    <scope>NUCLEOTIDE SEQUENCE</scope>
    <source>
        <strain evidence="5">IMI 355082</strain>
    </source>
</reference>
<gene>
    <name evidence="5" type="ORF">N0V93_008640</name>
</gene>